<evidence type="ECO:0000256" key="4">
    <source>
        <dbReference type="ARBA" id="ARBA00022801"/>
    </source>
</evidence>
<reference evidence="12 13" key="1">
    <citation type="submission" date="2023-07" db="EMBL/GenBank/DDBJ databases">
        <title>Novel Shewanella species isolated from Baltic Sea sediments.</title>
        <authorList>
            <person name="Martin-Rodriguez A.J."/>
        </authorList>
    </citation>
    <scope>NUCLEOTIDE SEQUENCE [LARGE SCALE GENOMIC DNA]</scope>
    <source>
        <strain evidence="12 13">SP2S1-2</strain>
    </source>
</reference>
<comment type="function">
    <text evidence="9">Couples transcription and DNA repair by recognizing RNA polymerase (RNAP) stalled at DNA lesions. Mediates ATP-dependent release of RNAP and its truncated transcript from the DNA, and recruitment of nucleotide excision repair machinery to the damaged site.</text>
</comment>
<evidence type="ECO:0000256" key="1">
    <source>
        <dbReference type="ARBA" id="ARBA00022490"/>
    </source>
</evidence>
<evidence type="ECO:0000313" key="13">
    <source>
        <dbReference type="Proteomes" id="UP001249505"/>
    </source>
</evidence>
<dbReference type="CDD" id="cd18810">
    <property type="entry name" value="SF2_C_TRCF"/>
    <property type="match status" value="1"/>
</dbReference>
<dbReference type="InterPro" id="IPR037235">
    <property type="entry name" value="TRCF-like_C_D7"/>
</dbReference>
<evidence type="ECO:0000256" key="6">
    <source>
        <dbReference type="ARBA" id="ARBA00022840"/>
    </source>
</evidence>
<keyword evidence="3 9" id="KW-0227">DNA damage</keyword>
<dbReference type="Gene3D" id="3.30.2060.10">
    <property type="entry name" value="Penicillin-binding protein 1b domain"/>
    <property type="match status" value="1"/>
</dbReference>
<proteinExistence type="inferred from homology"/>
<comment type="similarity">
    <text evidence="9">In the N-terminal section; belongs to the UvrB family.</text>
</comment>
<keyword evidence="6 9" id="KW-0067">ATP-binding</keyword>
<dbReference type="InterPro" id="IPR011545">
    <property type="entry name" value="DEAD/DEAH_box_helicase_dom"/>
</dbReference>
<evidence type="ECO:0000256" key="7">
    <source>
        <dbReference type="ARBA" id="ARBA00023125"/>
    </source>
</evidence>
<protein>
    <recommendedName>
        <fullName evidence="9">Transcription-repair-coupling factor</fullName>
        <shortName evidence="9">TRCF</shortName>
        <ecNumber evidence="9">3.6.4.-</ecNumber>
    </recommendedName>
</protein>
<dbReference type="EC" id="3.6.4.-" evidence="9"/>
<dbReference type="InterPro" id="IPR041471">
    <property type="entry name" value="UvrB_inter"/>
</dbReference>
<dbReference type="PROSITE" id="PS51194">
    <property type="entry name" value="HELICASE_CTER"/>
    <property type="match status" value="1"/>
</dbReference>
<dbReference type="HAMAP" id="MF_00969">
    <property type="entry name" value="TRCF"/>
    <property type="match status" value="1"/>
</dbReference>
<keyword evidence="8 9" id="KW-0234">DNA repair</keyword>
<dbReference type="InterPro" id="IPR004576">
    <property type="entry name" value="Mfd"/>
</dbReference>
<dbReference type="InterPro" id="IPR036101">
    <property type="entry name" value="CarD-like/TRCF_RID_sf"/>
</dbReference>
<dbReference type="EMBL" id="JAUOES010000010">
    <property type="protein sequence ID" value="MDT3280721.1"/>
    <property type="molecule type" value="Genomic_DNA"/>
</dbReference>
<dbReference type="SMART" id="SM00982">
    <property type="entry name" value="TRCF"/>
    <property type="match status" value="1"/>
</dbReference>
<dbReference type="CDD" id="cd17991">
    <property type="entry name" value="DEXHc_TRCF"/>
    <property type="match status" value="1"/>
</dbReference>
<dbReference type="Pfam" id="PF00271">
    <property type="entry name" value="Helicase_C"/>
    <property type="match status" value="1"/>
</dbReference>
<dbReference type="InterPro" id="IPR047112">
    <property type="entry name" value="RecG/Mfd"/>
</dbReference>
<dbReference type="SUPFAM" id="SSF52540">
    <property type="entry name" value="P-loop containing nucleoside triphosphate hydrolases"/>
    <property type="match status" value="4"/>
</dbReference>
<dbReference type="SMART" id="SM00490">
    <property type="entry name" value="HELICc"/>
    <property type="match status" value="1"/>
</dbReference>
<dbReference type="PROSITE" id="PS51192">
    <property type="entry name" value="HELICASE_ATP_BIND_1"/>
    <property type="match status" value="1"/>
</dbReference>
<dbReference type="SMART" id="SM00487">
    <property type="entry name" value="DEXDc"/>
    <property type="match status" value="1"/>
</dbReference>
<dbReference type="Gene3D" id="3.90.1150.50">
    <property type="entry name" value="Transcription-repair-coupling factor, D7 domain"/>
    <property type="match status" value="1"/>
</dbReference>
<dbReference type="InterPro" id="IPR027417">
    <property type="entry name" value="P-loop_NTPase"/>
</dbReference>
<dbReference type="Pfam" id="PF00270">
    <property type="entry name" value="DEAD"/>
    <property type="match status" value="1"/>
</dbReference>
<feature type="domain" description="Helicase ATP-binding" evidence="10">
    <location>
        <begin position="626"/>
        <end position="787"/>
    </location>
</feature>
<dbReference type="GO" id="GO:0016787">
    <property type="term" value="F:hydrolase activity"/>
    <property type="evidence" value="ECO:0007669"/>
    <property type="project" value="UniProtKB-KW"/>
</dbReference>
<dbReference type="Pfam" id="PF02559">
    <property type="entry name" value="CarD_TRCF_RID"/>
    <property type="match status" value="1"/>
</dbReference>
<dbReference type="Gene3D" id="2.40.10.170">
    <property type="match status" value="1"/>
</dbReference>
<comment type="caution">
    <text evidence="12">The sequence shown here is derived from an EMBL/GenBank/DDBJ whole genome shotgun (WGS) entry which is preliminary data.</text>
</comment>
<evidence type="ECO:0000259" key="11">
    <source>
        <dbReference type="PROSITE" id="PS51194"/>
    </source>
</evidence>
<dbReference type="SMART" id="SM01058">
    <property type="entry name" value="CarD_TRCF"/>
    <property type="match status" value="1"/>
</dbReference>
<dbReference type="Gene3D" id="3.40.50.11180">
    <property type="match status" value="1"/>
</dbReference>
<evidence type="ECO:0000259" key="10">
    <source>
        <dbReference type="PROSITE" id="PS51192"/>
    </source>
</evidence>
<keyword evidence="5" id="KW-0347">Helicase</keyword>
<dbReference type="NCBIfam" id="TIGR00580">
    <property type="entry name" value="mfd"/>
    <property type="match status" value="1"/>
</dbReference>
<organism evidence="12 13">
    <name type="scientific">Shewanella scandinavica</name>
    <dbReference type="NCBI Taxonomy" id="3063538"/>
    <lineage>
        <taxon>Bacteria</taxon>
        <taxon>Pseudomonadati</taxon>
        <taxon>Pseudomonadota</taxon>
        <taxon>Gammaproteobacteria</taxon>
        <taxon>Alteromonadales</taxon>
        <taxon>Shewanellaceae</taxon>
        <taxon>Shewanella</taxon>
    </lineage>
</organism>
<dbReference type="Pfam" id="PF03461">
    <property type="entry name" value="TRCF"/>
    <property type="match status" value="1"/>
</dbReference>
<comment type="subcellular location">
    <subcellularLocation>
        <location evidence="9">Cytoplasm</location>
    </subcellularLocation>
</comment>
<dbReference type="SUPFAM" id="SSF141259">
    <property type="entry name" value="CarD-like"/>
    <property type="match status" value="1"/>
</dbReference>
<evidence type="ECO:0000256" key="5">
    <source>
        <dbReference type="ARBA" id="ARBA00022806"/>
    </source>
</evidence>
<dbReference type="NCBIfam" id="NF007966">
    <property type="entry name" value="PRK10689.1"/>
    <property type="match status" value="1"/>
</dbReference>
<dbReference type="Gene3D" id="3.40.50.11140">
    <property type="match status" value="1"/>
</dbReference>
<keyword evidence="7 9" id="KW-0238">DNA-binding</keyword>
<dbReference type="SUPFAM" id="SSF143517">
    <property type="entry name" value="TRCF domain-like"/>
    <property type="match status" value="1"/>
</dbReference>
<name>A0ABU3FZB4_9GAMM</name>
<dbReference type="InterPro" id="IPR048635">
    <property type="entry name" value="MFD_D3"/>
</dbReference>
<dbReference type="Pfam" id="PF21132">
    <property type="entry name" value="MFD_D3"/>
    <property type="match status" value="1"/>
</dbReference>
<evidence type="ECO:0000256" key="3">
    <source>
        <dbReference type="ARBA" id="ARBA00022763"/>
    </source>
</evidence>
<evidence type="ECO:0000256" key="2">
    <source>
        <dbReference type="ARBA" id="ARBA00022741"/>
    </source>
</evidence>
<dbReference type="RefSeq" id="WP_311899363.1">
    <property type="nucleotide sequence ID" value="NZ_JAUOES010000010.1"/>
</dbReference>
<dbReference type="Proteomes" id="UP001249505">
    <property type="component" value="Unassembled WGS sequence"/>
</dbReference>
<dbReference type="Pfam" id="PF17757">
    <property type="entry name" value="UvrB_inter"/>
    <property type="match status" value="1"/>
</dbReference>
<evidence type="ECO:0000313" key="12">
    <source>
        <dbReference type="EMBL" id="MDT3280721.1"/>
    </source>
</evidence>
<keyword evidence="2 9" id="KW-0547">Nucleotide-binding</keyword>
<evidence type="ECO:0000256" key="8">
    <source>
        <dbReference type="ARBA" id="ARBA00023204"/>
    </source>
</evidence>
<keyword evidence="13" id="KW-1185">Reference proteome</keyword>
<dbReference type="InterPro" id="IPR003711">
    <property type="entry name" value="CarD-like/TRCF_RID"/>
</dbReference>
<dbReference type="PANTHER" id="PTHR47964:SF1">
    <property type="entry name" value="ATP-DEPENDENT DNA HELICASE HOMOLOG RECG, CHLOROPLASTIC"/>
    <property type="match status" value="1"/>
</dbReference>
<dbReference type="InterPro" id="IPR005118">
    <property type="entry name" value="TRCF_C"/>
</dbReference>
<sequence>MTHISALTPPAVKNGNQIQTLSTVGGVCQAVTLASLARQHKGTTLVVTSDTPSALSLELELSYLLSKTGIKVRLFPDRETLPYDSFSPHQDLISQRLETLSQLSQIEQNIVIVPVTTLMMRLPPKAYLSANVFVLKKGDSYKLHDVRQHLTDTGYHSVEQVYEHGEFAIRGSILDIFPTGMNMPLRIELFDEEVETIRHFDPETQRSLQPVDSIRLLPAKEFPTDSSAIEGFRQRYRRSFEVIVKEPESVYQLVSRNLMPAGIENYLPLFFDDTATLFDYLPKDTQLVTLGDIEKSARAHLQEVEHRYQDRRVDPLRPLLAPKELYLLIEELFAAFKPLPRYQMHVPTDGAEATKALVIAASTLPDISANHKLKQPLLALQDYASSAKRMLFSAESEGRREALLELLAKIQLKPALFNHFDEFIQSDAKLGLIVSPLSRGCLLQISAKDGISIICETELFGHRISQQRRREKQRQISNDALIKNLAELKVGQPIVHLEHGVALYKGLVTLDTGGLVAEYLQLEYAGGDKLYVPVSSLHLISRYSVGADEDAHLNKLGNETWAKAKKKAIEKIRDVAAELLDVYARRQSRPGESCEIDEEEYAQFARGFPFEETVDQESAIIAVLADMQSPTAMDRLVCGDVGFGKTEVAMRAAFVAVNAGKQVVVLVPTTLLAQQHYENFKDRFADWPVVTEVMSRFRTAKEQTQVLQQLEEGKVDIVIGTHKLLQSEAKFENLGLLIIDEEHRFGVRQKEKIKALRANVDILTLTATPIPRTLNMAMSGMRDLSIIATPPAKRLAVKTFVRESDPATVREAILREILRGGQVYYLHNNVESIEKCAQGIIDLLPEARVVVAHGQMRERDLERVMSDFYHQRFNVLVCTTIIETGIDVPSANTIIIERADTFGLAQLHQLRGRVGRSHHQAYAYLMTPHPKRMTPDARKRLEAIDALEDLGAGFMLATQDLEIRGAGELLGDEQSGHISKIGFSLYMEMLEAAVKALKQGKEPSLAQMLNQQCEIELRIPALLPEAYVSDVNIRLSLYKRIAGCETEAALDELKVELIDRFGLLPEPTRNLMEMTLYKHEATRLGATKIEVHSKGGSIEFSHDHVIDPMFIIGLLQSQPQIYRMEGPNKLKFSLAAETSKDRLALVKLLLEQLSQHQSQHRLGDK</sequence>
<comment type="similarity">
    <text evidence="9">In the C-terminal section; belongs to the helicase family. RecG subfamily.</text>
</comment>
<dbReference type="InterPro" id="IPR014001">
    <property type="entry name" value="Helicase_ATP-bd"/>
</dbReference>
<feature type="domain" description="Helicase C-terminal" evidence="11">
    <location>
        <begin position="808"/>
        <end position="962"/>
    </location>
</feature>
<accession>A0ABU3FZB4</accession>
<evidence type="ECO:0000256" key="9">
    <source>
        <dbReference type="HAMAP-Rule" id="MF_00969"/>
    </source>
</evidence>
<gene>
    <name evidence="9 12" type="primary">mfd</name>
    <name evidence="12" type="ORF">Q4Q50_10530</name>
</gene>
<dbReference type="Gene3D" id="3.40.50.300">
    <property type="entry name" value="P-loop containing nucleotide triphosphate hydrolases"/>
    <property type="match status" value="2"/>
</dbReference>
<dbReference type="PANTHER" id="PTHR47964">
    <property type="entry name" value="ATP-DEPENDENT DNA HELICASE HOMOLOG RECG, CHLOROPLASTIC"/>
    <property type="match status" value="1"/>
</dbReference>
<keyword evidence="4 9" id="KW-0378">Hydrolase</keyword>
<dbReference type="InterPro" id="IPR001650">
    <property type="entry name" value="Helicase_C-like"/>
</dbReference>
<keyword evidence="1 9" id="KW-0963">Cytoplasm</keyword>